<keyword evidence="3" id="KW-1185">Reference proteome</keyword>
<sequence>MFTFGHRTFRPLLALIWTWATGAWSLISHLLNRGTRAPYDAEKRESPETPTLQSTLPASRHDNTSIYHSASIQDHSQATPTTQHPPRIRYVPIPGDWERKLHPSWPESKFTIPDPVPEGHIYYIRKGDYVRRGATALVERLPSGHIAKTPLPNPYNTEKERNNRQNMEHKYYVYCLISPSLFIPGLISWDSKSKILVLEDLAKGDLKTYFKNHSHTNPDTRQK</sequence>
<dbReference type="EMBL" id="JABEYC010000117">
    <property type="protein sequence ID" value="KAF4982458.1"/>
    <property type="molecule type" value="Genomic_DNA"/>
</dbReference>
<comment type="caution">
    <text evidence="2">The sequence shown here is derived from an EMBL/GenBank/DDBJ whole genome shotgun (WGS) entry which is preliminary data.</text>
</comment>
<dbReference type="Proteomes" id="UP000635477">
    <property type="component" value="Unassembled WGS sequence"/>
</dbReference>
<dbReference type="AlphaFoldDB" id="A0A8H4XNX6"/>
<evidence type="ECO:0000313" key="2">
    <source>
        <dbReference type="EMBL" id="KAF4982458.1"/>
    </source>
</evidence>
<reference evidence="2" key="2">
    <citation type="submission" date="2020-05" db="EMBL/GenBank/DDBJ databases">
        <authorList>
            <person name="Kim H.-S."/>
            <person name="Proctor R.H."/>
            <person name="Brown D.W."/>
        </authorList>
    </citation>
    <scope>NUCLEOTIDE SEQUENCE</scope>
    <source>
        <strain evidence="2">NRRL 22465</strain>
    </source>
</reference>
<organism evidence="2 3">
    <name type="scientific">Fusarium zealandicum</name>
    <dbReference type="NCBI Taxonomy" id="1053134"/>
    <lineage>
        <taxon>Eukaryota</taxon>
        <taxon>Fungi</taxon>
        <taxon>Dikarya</taxon>
        <taxon>Ascomycota</taxon>
        <taxon>Pezizomycotina</taxon>
        <taxon>Sordariomycetes</taxon>
        <taxon>Hypocreomycetidae</taxon>
        <taxon>Hypocreales</taxon>
        <taxon>Nectriaceae</taxon>
        <taxon>Fusarium</taxon>
        <taxon>Fusarium staphyleae species complex</taxon>
    </lineage>
</organism>
<evidence type="ECO:0000256" key="1">
    <source>
        <dbReference type="SAM" id="MobiDB-lite"/>
    </source>
</evidence>
<feature type="compositionally biased region" description="Polar residues" evidence="1">
    <location>
        <begin position="48"/>
        <end position="57"/>
    </location>
</feature>
<evidence type="ECO:0000313" key="3">
    <source>
        <dbReference type="Proteomes" id="UP000635477"/>
    </source>
</evidence>
<feature type="region of interest" description="Disordered" evidence="1">
    <location>
        <begin position="38"/>
        <end position="60"/>
    </location>
</feature>
<dbReference type="OrthoDB" id="1668230at2759"/>
<proteinExistence type="predicted"/>
<protein>
    <submittedName>
        <fullName evidence="2">Uncharacterized protein</fullName>
    </submittedName>
</protein>
<accession>A0A8H4XNX6</accession>
<name>A0A8H4XNX6_9HYPO</name>
<reference evidence="2" key="1">
    <citation type="journal article" date="2020" name="BMC Genomics">
        <title>Correction to: Identification and distribution of gene clusters required for synthesis of sphingolipid metabolism inhibitors in diverse species of the filamentous fungus Fusarium.</title>
        <authorList>
            <person name="Kim H.S."/>
            <person name="Lohmar J.M."/>
            <person name="Busman M."/>
            <person name="Brown D.W."/>
            <person name="Naumann T.A."/>
            <person name="Divon H.H."/>
            <person name="Lysoe E."/>
            <person name="Uhlig S."/>
            <person name="Proctor R.H."/>
        </authorList>
    </citation>
    <scope>NUCLEOTIDE SEQUENCE</scope>
    <source>
        <strain evidence="2">NRRL 22465</strain>
    </source>
</reference>
<gene>
    <name evidence="2" type="ORF">FZEAL_1912</name>
</gene>